<evidence type="ECO:0000256" key="1">
    <source>
        <dbReference type="ARBA" id="ARBA00006594"/>
    </source>
</evidence>
<dbReference type="InterPro" id="IPR012263">
    <property type="entry name" value="M_m6A_EcoRV"/>
</dbReference>
<feature type="binding site" evidence="7">
    <location>
        <position position="12"/>
    </location>
    <ligand>
        <name>S-adenosyl-L-methionine</name>
        <dbReference type="ChEBI" id="CHEBI:59789"/>
    </ligand>
</feature>
<evidence type="ECO:0000313" key="9">
    <source>
        <dbReference type="Proteomes" id="UP000184245"/>
    </source>
</evidence>
<evidence type="ECO:0000256" key="2">
    <source>
        <dbReference type="ARBA" id="ARBA00011900"/>
    </source>
</evidence>
<dbReference type="Gene3D" id="1.10.1020.10">
    <property type="entry name" value="Adenine-specific Methyltransferase, Domain 2"/>
    <property type="match status" value="1"/>
</dbReference>
<dbReference type="EMBL" id="FQVI01000003">
    <property type="protein sequence ID" value="SHE61490.1"/>
    <property type="molecule type" value="Genomic_DNA"/>
</dbReference>
<evidence type="ECO:0000256" key="3">
    <source>
        <dbReference type="ARBA" id="ARBA00022603"/>
    </source>
</evidence>
<evidence type="ECO:0000256" key="6">
    <source>
        <dbReference type="ARBA" id="ARBA00047942"/>
    </source>
</evidence>
<feature type="binding site" evidence="7">
    <location>
        <position position="16"/>
    </location>
    <ligand>
        <name>S-adenosyl-L-methionine</name>
        <dbReference type="ChEBI" id="CHEBI:59789"/>
    </ligand>
</feature>
<dbReference type="RefSeq" id="WP_072849553.1">
    <property type="nucleotide sequence ID" value="NZ_FQVI01000003.1"/>
</dbReference>
<dbReference type="PANTHER" id="PTHR30481:SF3">
    <property type="entry name" value="DNA ADENINE METHYLASE"/>
    <property type="match status" value="1"/>
</dbReference>
<dbReference type="Gene3D" id="3.40.50.150">
    <property type="entry name" value="Vaccinia Virus protein VP39"/>
    <property type="match status" value="1"/>
</dbReference>
<dbReference type="InterPro" id="IPR012327">
    <property type="entry name" value="MeTrfase_D12"/>
</dbReference>
<dbReference type="GO" id="GO:0009307">
    <property type="term" value="P:DNA restriction-modification system"/>
    <property type="evidence" value="ECO:0007669"/>
    <property type="project" value="InterPro"/>
</dbReference>
<name>A0A1M4UXW1_9CLOT</name>
<gene>
    <name evidence="8" type="ORF">SAMN02745158_01029</name>
</gene>
<dbReference type="STRING" id="1122155.SAMN02745158_01029"/>
<feature type="binding site" evidence="7">
    <location>
        <position position="188"/>
    </location>
    <ligand>
        <name>S-adenosyl-L-methionine</name>
        <dbReference type="ChEBI" id="CHEBI:59789"/>
    </ligand>
</feature>
<organism evidence="8 9">
    <name type="scientific">Lactonifactor longoviformis DSM 17459</name>
    <dbReference type="NCBI Taxonomy" id="1122155"/>
    <lineage>
        <taxon>Bacteria</taxon>
        <taxon>Bacillati</taxon>
        <taxon>Bacillota</taxon>
        <taxon>Clostridia</taxon>
        <taxon>Eubacteriales</taxon>
        <taxon>Clostridiaceae</taxon>
        <taxon>Lactonifactor</taxon>
    </lineage>
</organism>
<evidence type="ECO:0000256" key="4">
    <source>
        <dbReference type="ARBA" id="ARBA00022679"/>
    </source>
</evidence>
<sequence>MSHSSTQPFVKWAGGKRQLLEKLRSRMPSACKKYYEPFVGGGALLFDSKPEQAFINDINRELMHTYEAIRDSRDEFISRMEEMDRVTCTKEFYYKTRGRYNEKLSGGEYDVEMAVLFVYLNKHCFNGLYRVNAKGLFNVPWNQKISGKSIDIENIKGVSYYLQNVTITCQDFETALEGAEAQDFIYLDSPYAPLNPTSFEAYTKEGFTIEEHRRLAEVFRRLTDKGCYCMLTNHNTELIHELYDGFFMEEIDVRRAINSNASKRVGKELIIRNYR</sequence>
<dbReference type="EC" id="2.1.1.72" evidence="2"/>
<dbReference type="GO" id="GO:1904047">
    <property type="term" value="F:S-adenosyl-L-methionine binding"/>
    <property type="evidence" value="ECO:0007669"/>
    <property type="project" value="TreeGrafter"/>
</dbReference>
<feature type="binding site" evidence="7">
    <location>
        <position position="57"/>
    </location>
    <ligand>
        <name>S-adenosyl-L-methionine</name>
        <dbReference type="ChEBI" id="CHEBI:59789"/>
    </ligand>
</feature>
<dbReference type="PRINTS" id="PR00505">
    <property type="entry name" value="D12N6MTFRASE"/>
</dbReference>
<dbReference type="PANTHER" id="PTHR30481">
    <property type="entry name" value="DNA ADENINE METHYLASE"/>
    <property type="match status" value="1"/>
</dbReference>
<evidence type="ECO:0000256" key="7">
    <source>
        <dbReference type="PIRSR" id="PIRSR000398-1"/>
    </source>
</evidence>
<evidence type="ECO:0000256" key="5">
    <source>
        <dbReference type="ARBA" id="ARBA00022691"/>
    </source>
</evidence>
<keyword evidence="9" id="KW-1185">Reference proteome</keyword>
<dbReference type="Proteomes" id="UP000184245">
    <property type="component" value="Unassembled WGS sequence"/>
</dbReference>
<dbReference type="NCBIfam" id="TIGR00571">
    <property type="entry name" value="dam"/>
    <property type="match status" value="1"/>
</dbReference>
<protein>
    <recommendedName>
        <fullName evidence="2">site-specific DNA-methyltransferase (adenine-specific)</fullName>
        <ecNumber evidence="2">2.1.1.72</ecNumber>
    </recommendedName>
</protein>
<dbReference type="GO" id="GO:0009007">
    <property type="term" value="F:site-specific DNA-methyltransferase (adenine-specific) activity"/>
    <property type="evidence" value="ECO:0007669"/>
    <property type="project" value="UniProtKB-EC"/>
</dbReference>
<dbReference type="GO" id="GO:0032259">
    <property type="term" value="P:methylation"/>
    <property type="evidence" value="ECO:0007669"/>
    <property type="project" value="UniProtKB-KW"/>
</dbReference>
<evidence type="ECO:0000313" key="8">
    <source>
        <dbReference type="EMBL" id="SHE61490.1"/>
    </source>
</evidence>
<dbReference type="SUPFAM" id="SSF53335">
    <property type="entry name" value="S-adenosyl-L-methionine-dependent methyltransferases"/>
    <property type="match status" value="1"/>
</dbReference>
<dbReference type="GO" id="GO:0043565">
    <property type="term" value="F:sequence-specific DNA binding"/>
    <property type="evidence" value="ECO:0007669"/>
    <property type="project" value="TreeGrafter"/>
</dbReference>
<dbReference type="GO" id="GO:0006298">
    <property type="term" value="P:mismatch repair"/>
    <property type="evidence" value="ECO:0007669"/>
    <property type="project" value="TreeGrafter"/>
</dbReference>
<keyword evidence="5" id="KW-0949">S-adenosyl-L-methionine</keyword>
<dbReference type="OrthoDB" id="9805629at2"/>
<reference evidence="8 9" key="1">
    <citation type="submission" date="2016-11" db="EMBL/GenBank/DDBJ databases">
        <authorList>
            <person name="Jaros S."/>
            <person name="Januszkiewicz K."/>
            <person name="Wedrychowicz H."/>
        </authorList>
    </citation>
    <scope>NUCLEOTIDE SEQUENCE [LARGE SCALE GENOMIC DNA]</scope>
    <source>
        <strain evidence="8 9">DSM 17459</strain>
    </source>
</reference>
<comment type="similarity">
    <text evidence="1">Belongs to the N(4)/N(6)-methyltransferase family.</text>
</comment>
<comment type="catalytic activity">
    <reaction evidence="6">
        <text>a 2'-deoxyadenosine in DNA + S-adenosyl-L-methionine = an N(6)-methyl-2'-deoxyadenosine in DNA + S-adenosyl-L-homocysteine + H(+)</text>
        <dbReference type="Rhea" id="RHEA:15197"/>
        <dbReference type="Rhea" id="RHEA-COMP:12418"/>
        <dbReference type="Rhea" id="RHEA-COMP:12419"/>
        <dbReference type="ChEBI" id="CHEBI:15378"/>
        <dbReference type="ChEBI" id="CHEBI:57856"/>
        <dbReference type="ChEBI" id="CHEBI:59789"/>
        <dbReference type="ChEBI" id="CHEBI:90615"/>
        <dbReference type="ChEBI" id="CHEBI:90616"/>
        <dbReference type="EC" id="2.1.1.72"/>
    </reaction>
</comment>
<dbReference type="Pfam" id="PF02086">
    <property type="entry name" value="MethyltransfD12"/>
    <property type="match status" value="1"/>
</dbReference>
<keyword evidence="4" id="KW-0808">Transferase</keyword>
<dbReference type="InterPro" id="IPR023095">
    <property type="entry name" value="Ade_MeTrfase_dom_2"/>
</dbReference>
<dbReference type="InterPro" id="IPR029063">
    <property type="entry name" value="SAM-dependent_MTases_sf"/>
</dbReference>
<dbReference type="AlphaFoldDB" id="A0A1M4UXW1"/>
<proteinExistence type="inferred from homology"/>
<dbReference type="PIRSF" id="PIRSF000398">
    <property type="entry name" value="M_m6A_EcoRV"/>
    <property type="match status" value="1"/>
</dbReference>
<keyword evidence="3 8" id="KW-0489">Methyltransferase</keyword>
<accession>A0A1M4UXW1</accession>